<organism evidence="3 4">
    <name type="scientific">Umbra pygmaea</name>
    <name type="common">Eastern mudminnow</name>
    <dbReference type="NCBI Taxonomy" id="75934"/>
    <lineage>
        <taxon>Eukaryota</taxon>
        <taxon>Metazoa</taxon>
        <taxon>Chordata</taxon>
        <taxon>Craniata</taxon>
        <taxon>Vertebrata</taxon>
        <taxon>Euteleostomi</taxon>
        <taxon>Actinopterygii</taxon>
        <taxon>Neopterygii</taxon>
        <taxon>Teleostei</taxon>
        <taxon>Protacanthopterygii</taxon>
        <taxon>Esociformes</taxon>
        <taxon>Umbridae</taxon>
        <taxon>Umbra</taxon>
    </lineage>
</organism>
<evidence type="ECO:0000313" key="4">
    <source>
        <dbReference type="Proteomes" id="UP001557470"/>
    </source>
</evidence>
<dbReference type="PANTHER" id="PTHR10185">
    <property type="entry name" value="PHOSPHOLIPASE D - RELATED"/>
    <property type="match status" value="1"/>
</dbReference>
<evidence type="ECO:0000256" key="1">
    <source>
        <dbReference type="ARBA" id="ARBA00008664"/>
    </source>
</evidence>
<proteinExistence type="inferred from homology"/>
<dbReference type="SUPFAM" id="SSF56024">
    <property type="entry name" value="Phospholipase D/nuclease"/>
    <property type="match status" value="2"/>
</dbReference>
<dbReference type="Pfam" id="PF13918">
    <property type="entry name" value="PLDc_3"/>
    <property type="match status" value="1"/>
</dbReference>
<dbReference type="EMBL" id="JAGEUA010000002">
    <property type="protein sequence ID" value="KAL1005857.1"/>
    <property type="molecule type" value="Genomic_DNA"/>
</dbReference>
<evidence type="ECO:0000313" key="3">
    <source>
        <dbReference type="EMBL" id="KAL1005857.1"/>
    </source>
</evidence>
<comment type="caution">
    <text evidence="3">The sequence shown here is derived from an EMBL/GenBank/DDBJ whole genome shotgun (WGS) entry which is preliminary data.</text>
</comment>
<name>A0ABD0XDG9_UMBPY</name>
<dbReference type="InterPro" id="IPR032803">
    <property type="entry name" value="PLDc_3"/>
</dbReference>
<keyword evidence="4" id="KW-1185">Reference proteome</keyword>
<gene>
    <name evidence="3" type="ORF">UPYG_G00064830</name>
</gene>
<dbReference type="PANTHER" id="PTHR10185:SF9">
    <property type="entry name" value="INACTIVE PHOSPHOLIPASE D5"/>
    <property type="match status" value="1"/>
</dbReference>
<feature type="domain" description="PLD phosphodiesterase" evidence="2">
    <location>
        <begin position="170"/>
        <end position="197"/>
    </location>
</feature>
<dbReference type="PROSITE" id="PS50035">
    <property type="entry name" value="PLD"/>
    <property type="match status" value="1"/>
</dbReference>
<dbReference type="InterPro" id="IPR001736">
    <property type="entry name" value="PLipase_D/transphosphatidylase"/>
</dbReference>
<evidence type="ECO:0000259" key="2">
    <source>
        <dbReference type="PROSITE" id="PS50035"/>
    </source>
</evidence>
<protein>
    <recommendedName>
        <fullName evidence="2">PLD phosphodiesterase domain-containing protein</fullName>
    </recommendedName>
</protein>
<dbReference type="SMART" id="SM00155">
    <property type="entry name" value="PLDc"/>
    <property type="match status" value="2"/>
</dbReference>
<dbReference type="Proteomes" id="UP001557470">
    <property type="component" value="Unassembled WGS sequence"/>
</dbReference>
<reference evidence="3 4" key="1">
    <citation type="submission" date="2024-06" db="EMBL/GenBank/DDBJ databases">
        <authorList>
            <person name="Pan Q."/>
            <person name="Wen M."/>
            <person name="Jouanno E."/>
            <person name="Zahm M."/>
            <person name="Klopp C."/>
            <person name="Cabau C."/>
            <person name="Louis A."/>
            <person name="Berthelot C."/>
            <person name="Parey E."/>
            <person name="Roest Crollius H."/>
            <person name="Montfort J."/>
            <person name="Robinson-Rechavi M."/>
            <person name="Bouchez O."/>
            <person name="Lampietro C."/>
            <person name="Lopez Roques C."/>
            <person name="Donnadieu C."/>
            <person name="Postlethwait J."/>
            <person name="Bobe J."/>
            <person name="Verreycken H."/>
            <person name="Guiguen Y."/>
        </authorList>
    </citation>
    <scope>NUCLEOTIDE SEQUENCE [LARGE SCALE GENOMIC DNA]</scope>
    <source>
        <strain evidence="3">Up_M1</strain>
        <tissue evidence="3">Testis</tissue>
    </source>
</reference>
<comment type="similarity">
    <text evidence="1">Belongs to the phospholipase D family.</text>
</comment>
<dbReference type="AlphaFoldDB" id="A0ABD0XDG9"/>
<dbReference type="Gene3D" id="3.30.870.10">
    <property type="entry name" value="Endonuclease Chain A"/>
    <property type="match status" value="2"/>
</dbReference>
<dbReference type="InterPro" id="IPR050874">
    <property type="entry name" value="Diverse_PLD-related"/>
</dbReference>
<accession>A0ABD0XDG9</accession>
<sequence length="481" mass="54618">MAEPAAQTQEPMKSQQKCIAIFALLCCFAVLLALLFSTVDVWGDDEDGITEENCNSQCRIVLVENIPEDLTLSVDGTNHVPLSTGLHSLLDQAKRSVEIVSPVWNLTLWVPKTSWPNSAQQGELLFQRMTQLKSQNVKLKVASSLLGSVELKKLAEHGAEHGYVNMSALTKGGLHSNFWVVDRSHVYIGSGSMDWRSLSKRKELGVIIYNCSCLAIDLHRVFSFYWQLQHRDYIPSIWSKRVTAIYSRDSPAYLLLNHTEATVYVATSPELFCPKHRAMDIDAIQDVIQEAKSFIYISVTDYLPLLIKTTTGSLVSRYWSSIDEMIREAVVLRGVKVRMLISYWKQTNPLTFTFIMSLKSLCLNMANCSLEAKFFSSSEQMDDSQPVLNHNKYMVTDSALYLGNHAWVGSEFAYNAGTGLVIKQKEASRERRSTILDHVKAAFERDWHSHYAKTHHATNKTPDRNKYKHLRQPPVKMFKDK</sequence>